<organism evidence="3 4">
    <name type="scientific">Saccharopolyspora gloriosae</name>
    <dbReference type="NCBI Taxonomy" id="455344"/>
    <lineage>
        <taxon>Bacteria</taxon>
        <taxon>Bacillati</taxon>
        <taxon>Actinomycetota</taxon>
        <taxon>Actinomycetes</taxon>
        <taxon>Pseudonocardiales</taxon>
        <taxon>Pseudonocardiaceae</taxon>
        <taxon>Saccharopolyspora</taxon>
    </lineage>
</organism>
<evidence type="ECO:0008006" key="5">
    <source>
        <dbReference type="Google" id="ProtNLM"/>
    </source>
</evidence>
<dbReference type="Pfam" id="PF07287">
    <property type="entry name" value="AtuA"/>
    <property type="match status" value="1"/>
</dbReference>
<feature type="domain" description="Acyclic terpene utilisation N-terminal" evidence="1">
    <location>
        <begin position="6"/>
        <end position="444"/>
    </location>
</feature>
<reference evidence="3 4" key="1">
    <citation type="submission" date="2020-08" db="EMBL/GenBank/DDBJ databases">
        <title>Sequencing the genomes of 1000 actinobacteria strains.</title>
        <authorList>
            <person name="Klenk H.-P."/>
        </authorList>
    </citation>
    <scope>NUCLEOTIDE SEQUENCE [LARGE SCALE GENOMIC DNA]</scope>
    <source>
        <strain evidence="3 4">DSM 45582</strain>
    </source>
</reference>
<evidence type="ECO:0000259" key="2">
    <source>
        <dbReference type="Pfam" id="PF23544"/>
    </source>
</evidence>
<evidence type="ECO:0000313" key="4">
    <source>
        <dbReference type="Proteomes" id="UP000580474"/>
    </source>
</evidence>
<dbReference type="Pfam" id="PF23544">
    <property type="entry name" value="AtuA_ferredoxin"/>
    <property type="match status" value="1"/>
</dbReference>
<protein>
    <recommendedName>
        <fullName evidence="5">DUF1446 domain-containing protein</fullName>
    </recommendedName>
</protein>
<comment type="caution">
    <text evidence="3">The sequence shown here is derived from an EMBL/GenBank/DDBJ whole genome shotgun (WGS) entry which is preliminary data.</text>
</comment>
<dbReference type="PANTHER" id="PTHR47585">
    <property type="match status" value="1"/>
</dbReference>
<evidence type="ECO:0000313" key="3">
    <source>
        <dbReference type="EMBL" id="MBB5069134.1"/>
    </source>
</evidence>
<proteinExistence type="predicted"/>
<keyword evidence="4" id="KW-1185">Reference proteome</keyword>
<dbReference type="InterPro" id="IPR010839">
    <property type="entry name" value="AtuA_N"/>
</dbReference>
<sequence length="598" mass="63281">MRERAIRIGDFSGYLGDRFSAVDEVLAGDPVDVLIGDYLAEITLAALSVRYRRDPARGYVEYFVDQLRPHLATLAERRVKVVTNAGGFHPAALASALRELIAAEGVALCVAHVEGDNVLDRLPAYQRAGHRLENLDSGAALAEWDAEPMAANAYLGGWGIAEALASGADIVVCGRVTDASLTSGPAAWWHGWGREDWDALAGAVLAGHIIECGPHATGGNFSGFTRVPGMLVPGFPIAEIDAAGSSVITKHDHDGGTVTTDTVTAQIVYEIQGPAYLNPDVTVHLDEVALELDGPDRVRVTGTTGSPPPPTTKVAVFGQLGHQVVNTVFVTGLDVDAKVDLLRAQIGRDVPEGVTELDITRIGTAAANPGTQWDATVGLRVMATAAEKAPLERFDAAARLGSLYLQSIPGYFHDGGAGLTSTPRPRIDYWPALLPMSEVPHRLALPDGSTVDVKPPVHTEPVAPQPVHAEPGKPVATGETRSAPLGLLAHARSGDKGGNSNVGVWVSDDRAWPWLRDTLSTEALRALVPECADLAVVRHEFPNLRAVHFVLRGLLGTGGSSNLRVDQVGKAVGEYLRAKHVTIPVELLPDEGGNHVAD</sequence>
<dbReference type="InterPro" id="IPR056362">
    <property type="entry name" value="AtuA-like_ferredoxin_dom"/>
</dbReference>
<name>A0A840NC00_9PSEU</name>
<dbReference type="Proteomes" id="UP000580474">
    <property type="component" value="Unassembled WGS sequence"/>
</dbReference>
<accession>A0A840NC00</accession>
<gene>
    <name evidence="3" type="ORF">BJ969_002222</name>
</gene>
<feature type="domain" description="AtuA-like ferredoxin-fold" evidence="2">
    <location>
        <begin position="484"/>
        <end position="581"/>
    </location>
</feature>
<dbReference type="EMBL" id="JACHIV010000001">
    <property type="protein sequence ID" value="MBB5069134.1"/>
    <property type="molecule type" value="Genomic_DNA"/>
</dbReference>
<dbReference type="PANTHER" id="PTHR47585:SF1">
    <property type="entry name" value="DUF1446 DOMAIN-CONTAINING PROTEIN"/>
    <property type="match status" value="1"/>
</dbReference>
<evidence type="ECO:0000259" key="1">
    <source>
        <dbReference type="Pfam" id="PF07287"/>
    </source>
</evidence>
<dbReference type="RefSeq" id="WP_184478860.1">
    <property type="nucleotide sequence ID" value="NZ_JACHIV010000001.1"/>
</dbReference>
<dbReference type="AlphaFoldDB" id="A0A840NC00"/>